<feature type="chain" id="PRO_5045380617" description="DUF3304 domain-containing protein" evidence="1">
    <location>
        <begin position="33"/>
        <end position="174"/>
    </location>
</feature>
<evidence type="ECO:0000313" key="3">
    <source>
        <dbReference type="Proteomes" id="UP001606300"/>
    </source>
</evidence>
<evidence type="ECO:0000256" key="1">
    <source>
        <dbReference type="SAM" id="SignalP"/>
    </source>
</evidence>
<dbReference type="PROSITE" id="PS51257">
    <property type="entry name" value="PROKAR_LIPOPROTEIN"/>
    <property type="match status" value="1"/>
</dbReference>
<evidence type="ECO:0008006" key="4">
    <source>
        <dbReference type="Google" id="ProtNLM"/>
    </source>
</evidence>
<evidence type="ECO:0000313" key="2">
    <source>
        <dbReference type="EMBL" id="MFG6415536.1"/>
    </source>
</evidence>
<comment type="caution">
    <text evidence="2">The sequence shown here is derived from an EMBL/GenBank/DDBJ whole genome shotgun (WGS) entry which is preliminary data.</text>
</comment>
<proteinExistence type="predicted"/>
<sequence>MTIRSLFSTLRNSIWILLISVVAGCASSPSQVAQGFSCDMWYDGWGEKVALLEYSYGDEIPSLHKKSQNETGLGCAGLVWSPMPTASFLYVKWRIRSTNEIVEERVDLRGRLPYNMKDHEVTFVLDGRQLYVYLVTPKKITTNLPQAPLRTWRSRHQVTYEIYPNNDLKTQERK</sequence>
<keyword evidence="1" id="KW-0732">Signal</keyword>
<keyword evidence="3" id="KW-1185">Reference proteome</keyword>
<organism evidence="2 3">
    <name type="scientific">Pelomonas dachongensis</name>
    <dbReference type="NCBI Taxonomy" id="3299029"/>
    <lineage>
        <taxon>Bacteria</taxon>
        <taxon>Pseudomonadati</taxon>
        <taxon>Pseudomonadota</taxon>
        <taxon>Betaproteobacteria</taxon>
        <taxon>Burkholderiales</taxon>
        <taxon>Sphaerotilaceae</taxon>
        <taxon>Roseateles</taxon>
    </lineage>
</organism>
<name>A0ABW7EQ15_9BURK</name>
<protein>
    <recommendedName>
        <fullName evidence="4">DUF3304 domain-containing protein</fullName>
    </recommendedName>
</protein>
<reference evidence="2 3" key="1">
    <citation type="submission" date="2024-09" db="EMBL/GenBank/DDBJ databases">
        <title>Novel species of the genus Pelomonas and Roseateles isolated from streams.</title>
        <authorList>
            <person name="Lu H."/>
        </authorList>
    </citation>
    <scope>NUCLEOTIDE SEQUENCE [LARGE SCALE GENOMIC DNA]</scope>
    <source>
        <strain evidence="2 3">DC23W</strain>
    </source>
</reference>
<dbReference type="EMBL" id="JBIGHY010000006">
    <property type="protein sequence ID" value="MFG6415536.1"/>
    <property type="molecule type" value="Genomic_DNA"/>
</dbReference>
<dbReference type="RefSeq" id="WP_394471607.1">
    <property type="nucleotide sequence ID" value="NZ_JBIGHY010000006.1"/>
</dbReference>
<accession>A0ABW7EQ15</accession>
<dbReference type="Proteomes" id="UP001606300">
    <property type="component" value="Unassembled WGS sequence"/>
</dbReference>
<feature type="signal peptide" evidence="1">
    <location>
        <begin position="1"/>
        <end position="32"/>
    </location>
</feature>
<gene>
    <name evidence="2" type="ORF">ACG02S_16700</name>
</gene>